<evidence type="ECO:0000256" key="10">
    <source>
        <dbReference type="ARBA" id="ARBA00023224"/>
    </source>
</evidence>
<evidence type="ECO:0000256" key="12">
    <source>
        <dbReference type="SAM" id="Phobius"/>
    </source>
</evidence>
<feature type="compositionally biased region" description="Low complexity" evidence="11">
    <location>
        <begin position="386"/>
        <end position="395"/>
    </location>
</feature>
<dbReference type="PANTHER" id="PTHR45695:SF23">
    <property type="entry name" value="GALANIN-LIKE G-PROTEIN COUPLED RECEPTOR NPR-9"/>
    <property type="match status" value="1"/>
</dbReference>
<evidence type="ECO:0000256" key="8">
    <source>
        <dbReference type="ARBA" id="ARBA00023170"/>
    </source>
</evidence>
<keyword evidence="5" id="KW-0297">G-protein coupled receptor</keyword>
<evidence type="ECO:0000256" key="5">
    <source>
        <dbReference type="ARBA" id="ARBA00023040"/>
    </source>
</evidence>
<feature type="domain" description="G-protein coupled receptors family 1 profile" evidence="13">
    <location>
        <begin position="53"/>
        <end position="325"/>
    </location>
</feature>
<keyword evidence="9" id="KW-0325">Glycoprotein</keyword>
<evidence type="ECO:0000256" key="7">
    <source>
        <dbReference type="ARBA" id="ARBA00023157"/>
    </source>
</evidence>
<evidence type="ECO:0000256" key="4">
    <source>
        <dbReference type="ARBA" id="ARBA00022989"/>
    </source>
</evidence>
<keyword evidence="10" id="KW-0807">Transducer</keyword>
<evidence type="ECO:0000256" key="1">
    <source>
        <dbReference type="ARBA" id="ARBA00004651"/>
    </source>
</evidence>
<dbReference type="Gene3D" id="1.20.1070.10">
    <property type="entry name" value="Rhodopsin 7-helix transmembrane proteins"/>
    <property type="match status" value="1"/>
</dbReference>
<organism evidence="14 15">
    <name type="scientific">Lingula anatina</name>
    <name type="common">Brachiopod</name>
    <name type="synonym">Lingula unguis</name>
    <dbReference type="NCBI Taxonomy" id="7574"/>
    <lineage>
        <taxon>Eukaryota</taxon>
        <taxon>Metazoa</taxon>
        <taxon>Spiralia</taxon>
        <taxon>Lophotrochozoa</taxon>
        <taxon>Brachiopoda</taxon>
        <taxon>Linguliformea</taxon>
        <taxon>Lingulata</taxon>
        <taxon>Lingulida</taxon>
        <taxon>Linguloidea</taxon>
        <taxon>Lingulidae</taxon>
        <taxon>Lingula</taxon>
    </lineage>
</organism>
<feature type="compositionally biased region" description="Basic and acidic residues" evidence="11">
    <location>
        <begin position="396"/>
        <end position="405"/>
    </location>
</feature>
<evidence type="ECO:0000256" key="11">
    <source>
        <dbReference type="SAM" id="MobiDB-lite"/>
    </source>
</evidence>
<keyword evidence="7" id="KW-1015">Disulfide bond</keyword>
<comment type="subcellular location">
    <subcellularLocation>
        <location evidence="1">Cell membrane</location>
        <topology evidence="1">Multi-pass membrane protein</topology>
    </subcellularLocation>
</comment>
<dbReference type="GeneID" id="106177499"/>
<feature type="transmembrane region" description="Helical" evidence="12">
    <location>
        <begin position="113"/>
        <end position="138"/>
    </location>
</feature>
<dbReference type="GO" id="GO:0005886">
    <property type="term" value="C:plasma membrane"/>
    <property type="evidence" value="ECO:0007669"/>
    <property type="project" value="UniProtKB-SubCell"/>
</dbReference>
<evidence type="ECO:0000313" key="14">
    <source>
        <dbReference type="Proteomes" id="UP000085678"/>
    </source>
</evidence>
<dbReference type="OrthoDB" id="6076970at2759"/>
<dbReference type="InterPro" id="IPR017452">
    <property type="entry name" value="GPCR_Rhodpsn_7TM"/>
</dbReference>
<feature type="transmembrane region" description="Helical" evidence="12">
    <location>
        <begin position="304"/>
        <end position="328"/>
    </location>
</feature>
<keyword evidence="8" id="KW-0675">Receptor</keyword>
<dbReference type="InParanoid" id="A0A1S3K0E1"/>
<evidence type="ECO:0000256" key="6">
    <source>
        <dbReference type="ARBA" id="ARBA00023136"/>
    </source>
</evidence>
<dbReference type="CDD" id="cd00637">
    <property type="entry name" value="7tm_classA_rhodopsin-like"/>
    <property type="match status" value="1"/>
</dbReference>
<evidence type="ECO:0000256" key="3">
    <source>
        <dbReference type="ARBA" id="ARBA00022692"/>
    </source>
</evidence>
<sequence>MMHETKANFSSNSTHDPVMTDDNDTAEFMLALHTASIAFPVVMCIIWIVGLFGNITVIYVIKTHRSPFSCPNILFLNLAVSDLLFLVICLPLYSALYISEFTIELGDFGCKLLFYVLYVTLGAGIFTMVTISAFRYFVIKLPLKSSKHLTGAHALFSTSLIWLFVFAINIPIALFHGEYHQGDKILCTILVDNDSEFHLLIFLMTGIDFFIPIFLTGLFSILMIIEVKKNRQLIPTAKRNGGNLECPCDHASRRSIRNKTGETSRLLIVVLAVTLVFVFCWGPTQILFLCSANGVSIGSPKDIIIITMITYCIAFANSAVNPFIYHFMSKEFKKSLRKIICRGKEARKEISIEYSMVSHDSLVINSRIKRQWERRSPGKDISIGMSTRSTSVSPRVSRDERVSFA</sequence>
<dbReference type="STRING" id="7574.A0A1S3K0E1"/>
<dbReference type="Pfam" id="PF00001">
    <property type="entry name" value="7tm_1"/>
    <property type="match status" value="1"/>
</dbReference>
<keyword evidence="3 12" id="KW-0812">Transmembrane</keyword>
<feature type="transmembrane region" description="Helical" evidence="12">
    <location>
        <begin position="197"/>
        <end position="225"/>
    </location>
</feature>
<dbReference type="RefSeq" id="XP_013415741.1">
    <property type="nucleotide sequence ID" value="XM_013560287.1"/>
</dbReference>
<dbReference type="PANTHER" id="PTHR45695">
    <property type="entry name" value="LEUCOKININ RECEPTOR-RELATED"/>
    <property type="match status" value="1"/>
</dbReference>
<feature type="region of interest" description="Disordered" evidence="11">
    <location>
        <begin position="379"/>
        <end position="405"/>
    </location>
</feature>
<evidence type="ECO:0000313" key="15">
    <source>
        <dbReference type="RefSeq" id="XP_013415741.1"/>
    </source>
</evidence>
<feature type="transmembrane region" description="Helical" evidence="12">
    <location>
        <begin position="73"/>
        <end position="93"/>
    </location>
</feature>
<evidence type="ECO:0000256" key="9">
    <source>
        <dbReference type="ARBA" id="ARBA00023180"/>
    </source>
</evidence>
<dbReference type="PRINTS" id="PR00237">
    <property type="entry name" value="GPCRRHODOPSN"/>
</dbReference>
<dbReference type="GO" id="GO:0004930">
    <property type="term" value="F:G protein-coupled receptor activity"/>
    <property type="evidence" value="ECO:0007669"/>
    <property type="project" value="UniProtKB-KW"/>
</dbReference>
<proteinExistence type="predicted"/>
<gene>
    <name evidence="15" type="primary">LOC106177499</name>
</gene>
<accession>A0A1S3K0E1</accession>
<keyword evidence="2" id="KW-1003">Cell membrane</keyword>
<dbReference type="Proteomes" id="UP000085678">
    <property type="component" value="Unplaced"/>
</dbReference>
<dbReference type="PROSITE" id="PS50262">
    <property type="entry name" value="G_PROTEIN_RECEP_F1_2"/>
    <property type="match status" value="1"/>
</dbReference>
<dbReference type="KEGG" id="lak:106177499"/>
<feature type="transmembrane region" description="Helical" evidence="12">
    <location>
        <begin position="266"/>
        <end position="284"/>
    </location>
</feature>
<keyword evidence="6 12" id="KW-0472">Membrane</keyword>
<feature type="transmembrane region" description="Helical" evidence="12">
    <location>
        <begin position="37"/>
        <end position="61"/>
    </location>
</feature>
<name>A0A1S3K0E1_LINAN</name>
<keyword evidence="14" id="KW-1185">Reference proteome</keyword>
<dbReference type="InterPro" id="IPR000276">
    <property type="entry name" value="GPCR_Rhodpsn"/>
</dbReference>
<reference evidence="15" key="1">
    <citation type="submission" date="2025-08" db="UniProtKB">
        <authorList>
            <consortium name="RefSeq"/>
        </authorList>
    </citation>
    <scope>IDENTIFICATION</scope>
    <source>
        <tissue evidence="15">Gonads</tissue>
    </source>
</reference>
<evidence type="ECO:0000259" key="13">
    <source>
        <dbReference type="PROSITE" id="PS50262"/>
    </source>
</evidence>
<evidence type="ECO:0000256" key="2">
    <source>
        <dbReference type="ARBA" id="ARBA00022475"/>
    </source>
</evidence>
<dbReference type="SUPFAM" id="SSF81321">
    <property type="entry name" value="Family A G protein-coupled receptor-like"/>
    <property type="match status" value="1"/>
</dbReference>
<dbReference type="AlphaFoldDB" id="A0A1S3K0E1"/>
<protein>
    <submittedName>
        <fullName evidence="15">Allatostatin-A receptor-like</fullName>
    </submittedName>
</protein>
<feature type="transmembrane region" description="Helical" evidence="12">
    <location>
        <begin position="159"/>
        <end position="177"/>
    </location>
</feature>
<keyword evidence="4 12" id="KW-1133">Transmembrane helix</keyword>